<sequence length="207" mass="22863">MPSIPIKTADELARQRHAGALLASVFEMLDTFIVPGVSTLDINDRVEAFIVNELQSRPASKGQYNYPYVLNTSVNEVVCHGVPKANEYLKAGAIVNVDITLEKGGLIADSSKMYLIGDVSPLARRLVDISQEAMWLGIKMVKPGATLGDIGHAIQTHAESNGYSIVREYCGHGIGKEMHEEPQCCTMVNLVQAKCYRQEWFLPSNRW</sequence>
<dbReference type="PANTHER" id="PTHR43330">
    <property type="entry name" value="METHIONINE AMINOPEPTIDASE"/>
    <property type="match status" value="1"/>
</dbReference>
<dbReference type="AlphaFoldDB" id="A0A8R2B9W2"/>
<dbReference type="InterPro" id="IPR000994">
    <property type="entry name" value="Pept_M24"/>
</dbReference>
<dbReference type="PRINTS" id="PR00599">
    <property type="entry name" value="MAPEPTIDASE"/>
</dbReference>
<dbReference type="InterPro" id="IPR001714">
    <property type="entry name" value="Pept_M24_MAP"/>
</dbReference>
<keyword evidence="1 5" id="KW-0031">Aminopeptidase</keyword>
<keyword evidence="2 5" id="KW-0645">Protease</keyword>
<dbReference type="GO" id="GO:0004239">
    <property type="term" value="F:initiator methionyl aminopeptidase activity"/>
    <property type="evidence" value="ECO:0007669"/>
    <property type="project" value="UniProtKB-EC"/>
</dbReference>
<dbReference type="GO" id="GO:0006508">
    <property type="term" value="P:proteolysis"/>
    <property type="evidence" value="ECO:0007669"/>
    <property type="project" value="UniProtKB-KW"/>
</dbReference>
<keyword evidence="3 5" id="KW-0479">Metal-binding</keyword>
<dbReference type="EC" id="3.4.11.18" evidence="5"/>
<organism evidence="7">
    <name type="scientific">Acyrthosiphon pisum</name>
    <name type="common">Pea aphid</name>
    <dbReference type="NCBI Taxonomy" id="7029"/>
    <lineage>
        <taxon>Eukaryota</taxon>
        <taxon>Metazoa</taxon>
        <taxon>Ecdysozoa</taxon>
        <taxon>Arthropoda</taxon>
        <taxon>Hexapoda</taxon>
        <taxon>Insecta</taxon>
        <taxon>Pterygota</taxon>
        <taxon>Neoptera</taxon>
        <taxon>Paraneoptera</taxon>
        <taxon>Hemiptera</taxon>
        <taxon>Sternorrhyncha</taxon>
        <taxon>Aphidomorpha</taxon>
        <taxon>Aphidoidea</taxon>
        <taxon>Aphididae</taxon>
        <taxon>Macrosiphini</taxon>
        <taxon>Acyrthosiphon</taxon>
    </lineage>
</organism>
<feature type="domain" description="Peptidase M24" evidence="6">
    <location>
        <begin position="16"/>
        <end position="183"/>
    </location>
</feature>
<comment type="catalytic activity">
    <reaction evidence="5">
        <text>Release of N-terminal amino acids, preferentially methionine, from peptides and arylamides.</text>
        <dbReference type="EC" id="3.4.11.18"/>
    </reaction>
</comment>
<dbReference type="Gene3D" id="3.90.230.10">
    <property type="entry name" value="Creatinase/methionine aminopeptidase superfamily"/>
    <property type="match status" value="1"/>
</dbReference>
<comment type="cofactor">
    <cofactor evidence="5">
        <name>Co(2+)</name>
        <dbReference type="ChEBI" id="CHEBI:48828"/>
    </cofactor>
    <cofactor evidence="5">
        <name>Zn(2+)</name>
        <dbReference type="ChEBI" id="CHEBI:29105"/>
    </cofactor>
    <cofactor evidence="5">
        <name>Mn(2+)</name>
        <dbReference type="ChEBI" id="CHEBI:29035"/>
    </cofactor>
    <cofactor evidence="5">
        <name>Fe(2+)</name>
        <dbReference type="ChEBI" id="CHEBI:29033"/>
    </cofactor>
    <text evidence="5">Binds 2 divalent metal cations per subunit. Has a high-affinity and a low affinity metal-binding site. The true nature of the physiological cofactor is under debate. The enzyme is active with cobalt, zinc, manganese or divalent iron ions.</text>
</comment>
<dbReference type="EnsemblMetazoa" id="XM_008190558.1">
    <property type="protein sequence ID" value="XP_008188780.1"/>
    <property type="gene ID" value="LOC103311030"/>
</dbReference>
<comment type="function">
    <text evidence="5">Cotranslationally removes the N-terminal methionine from nascent proteins. The N-terminal methionine is often cleaved when the second residue in the primary sequence is small and uncharged (Met-Ala-, Cys, Gly, Pro, Ser, Thr, or Val).</text>
</comment>
<dbReference type="NCBIfam" id="TIGR00500">
    <property type="entry name" value="met_pdase_I"/>
    <property type="match status" value="1"/>
</dbReference>
<dbReference type="OrthoDB" id="3209743at2759"/>
<evidence type="ECO:0000256" key="5">
    <source>
        <dbReference type="RuleBase" id="RU003653"/>
    </source>
</evidence>
<dbReference type="PANTHER" id="PTHR43330:SF27">
    <property type="entry name" value="METHIONINE AMINOPEPTIDASE"/>
    <property type="match status" value="1"/>
</dbReference>
<reference evidence="7" key="1">
    <citation type="submission" date="2022-06" db="UniProtKB">
        <authorList>
            <consortium name="EnsemblMetazoa"/>
        </authorList>
    </citation>
    <scope>IDENTIFICATION</scope>
</reference>
<proteinExistence type="inferred from homology"/>
<dbReference type="GO" id="GO:0005829">
    <property type="term" value="C:cytosol"/>
    <property type="evidence" value="ECO:0007669"/>
    <property type="project" value="TreeGrafter"/>
</dbReference>
<accession>A0A8R2B9W2</accession>
<evidence type="ECO:0000256" key="1">
    <source>
        <dbReference type="ARBA" id="ARBA00022438"/>
    </source>
</evidence>
<evidence type="ECO:0000313" key="7">
    <source>
        <dbReference type="EnsemblMetazoa" id="XP_008188780.1"/>
    </source>
</evidence>
<dbReference type="InterPro" id="IPR002467">
    <property type="entry name" value="Pept_M24A_MAP1"/>
</dbReference>
<dbReference type="SUPFAM" id="SSF55920">
    <property type="entry name" value="Creatinase/aminopeptidase"/>
    <property type="match status" value="1"/>
</dbReference>
<dbReference type="InterPro" id="IPR036005">
    <property type="entry name" value="Creatinase/aminopeptidase-like"/>
</dbReference>
<dbReference type="GO" id="GO:0046872">
    <property type="term" value="F:metal ion binding"/>
    <property type="evidence" value="ECO:0007669"/>
    <property type="project" value="UniProtKB-KW"/>
</dbReference>
<evidence type="ECO:0000256" key="4">
    <source>
        <dbReference type="ARBA" id="ARBA00022801"/>
    </source>
</evidence>
<name>A0A8R2B9W2_ACYPI</name>
<evidence type="ECO:0000259" key="6">
    <source>
        <dbReference type="Pfam" id="PF00557"/>
    </source>
</evidence>
<keyword evidence="4" id="KW-0378">Hydrolase</keyword>
<protein>
    <recommendedName>
        <fullName evidence="5">Methionine aminopeptidase</fullName>
        <ecNumber evidence="5">3.4.11.18</ecNumber>
    </recommendedName>
</protein>
<evidence type="ECO:0000256" key="2">
    <source>
        <dbReference type="ARBA" id="ARBA00022670"/>
    </source>
</evidence>
<dbReference type="Pfam" id="PF00557">
    <property type="entry name" value="Peptidase_M24"/>
    <property type="match status" value="1"/>
</dbReference>
<dbReference type="GO" id="GO:0070006">
    <property type="term" value="F:metalloaminopeptidase activity"/>
    <property type="evidence" value="ECO:0007669"/>
    <property type="project" value="InterPro"/>
</dbReference>
<evidence type="ECO:0000256" key="3">
    <source>
        <dbReference type="ARBA" id="ARBA00022723"/>
    </source>
</evidence>
<comment type="similarity">
    <text evidence="5">Belongs to the peptidase M24A family.</text>
</comment>